<dbReference type="PANTHER" id="PTHR43179">
    <property type="entry name" value="RHAMNOSYLTRANSFERASE WBBL"/>
    <property type="match status" value="1"/>
</dbReference>
<organism evidence="2">
    <name type="scientific">hydrocarbon metagenome</name>
    <dbReference type="NCBI Taxonomy" id="938273"/>
    <lineage>
        <taxon>unclassified sequences</taxon>
        <taxon>metagenomes</taxon>
        <taxon>ecological metagenomes</taxon>
    </lineage>
</organism>
<accession>A0A0W8G452</accession>
<dbReference type="CDD" id="cd00761">
    <property type="entry name" value="Glyco_tranf_GTA_type"/>
    <property type="match status" value="1"/>
</dbReference>
<dbReference type="AlphaFoldDB" id="A0A0W8G452"/>
<dbReference type="InterPro" id="IPR001173">
    <property type="entry name" value="Glyco_trans_2-like"/>
</dbReference>
<dbReference type="PANTHER" id="PTHR43179:SF7">
    <property type="entry name" value="RHAMNOSYLTRANSFERASE WBBL"/>
    <property type="match status" value="1"/>
</dbReference>
<sequence>MDVFAPDSAVPEPLLRALLVGGDASPELVRAAGLAETLAQTIPQTLADGPGAKRGGMSPADLELLARDLRLSAWEADPLRGSLAAPVLTRDAARPFLDAVRRNVLQTVAERDRPPDDSRYFARLLERREHDKTMSFLFGRLEAEPGNLHWLRHLAALALAAGDSEAAARAAAHLRHSPQGVLAPLAFVADRIDAEAAFLHHDFVLAERRFASAWAVFPMGPVRRIWAEALLRLGRRDEAIALLGRDFAAHPCNVTTLLRLHDLALGLDRARATLSGGLALLLYTCNKAADLDHTLASLAAADLSFAPGARLVVLDNGSTDATADVVTAWIDRMGGDRLSRVDLPVNIGAPAARNWLARHPAVMDAAYAAYLDDDADVPRDFLGRLAAAVQAFPKAGVYGCRVVDAANPAHIQSADLFFEPLPEPPGDPAFSRAFEPSRAHLHSLDMGRFDYLRPCASVTGCCHLFSRDCLRQVGDFDIRLSPSQYDDLDHDFRCLLAGHVPVYQGHLRVLHRKRTGSQGRPGGSQYAAGFANQFKLHQFHSREQFAAMAEAAFRAARLDAAVKWSWLSERMPAGTAVPGEEEGRM</sequence>
<dbReference type="Pfam" id="PF00535">
    <property type="entry name" value="Glycos_transf_2"/>
    <property type="match status" value="1"/>
</dbReference>
<dbReference type="Gene3D" id="3.90.550.10">
    <property type="entry name" value="Spore Coat Polysaccharide Biosynthesis Protein SpsA, Chain A"/>
    <property type="match status" value="1"/>
</dbReference>
<keyword evidence="2" id="KW-0808">Transferase</keyword>
<reference evidence="2" key="1">
    <citation type="journal article" date="2015" name="Proc. Natl. Acad. Sci. U.S.A.">
        <title>Networks of energetic and metabolic interactions define dynamics in microbial communities.</title>
        <authorList>
            <person name="Embree M."/>
            <person name="Liu J.K."/>
            <person name="Al-Bassam M.M."/>
            <person name="Zengler K."/>
        </authorList>
    </citation>
    <scope>NUCLEOTIDE SEQUENCE</scope>
</reference>
<dbReference type="EMBL" id="LNQE01000282">
    <property type="protein sequence ID" value="KUG27849.1"/>
    <property type="molecule type" value="Genomic_DNA"/>
</dbReference>
<dbReference type="SUPFAM" id="SSF53448">
    <property type="entry name" value="Nucleotide-diphospho-sugar transferases"/>
    <property type="match status" value="1"/>
</dbReference>
<dbReference type="InterPro" id="IPR029044">
    <property type="entry name" value="Nucleotide-diphossugar_trans"/>
</dbReference>
<protein>
    <submittedName>
        <fullName evidence="2">Glycosyl transferase, group 2 family protein</fullName>
    </submittedName>
</protein>
<gene>
    <name evidence="2" type="ORF">ASZ90_002293</name>
</gene>
<feature type="domain" description="Glycosyltransferase 2-like" evidence="1">
    <location>
        <begin position="284"/>
        <end position="470"/>
    </location>
</feature>
<evidence type="ECO:0000259" key="1">
    <source>
        <dbReference type="Pfam" id="PF00535"/>
    </source>
</evidence>
<evidence type="ECO:0000313" key="2">
    <source>
        <dbReference type="EMBL" id="KUG27849.1"/>
    </source>
</evidence>
<proteinExistence type="predicted"/>
<dbReference type="GO" id="GO:0016740">
    <property type="term" value="F:transferase activity"/>
    <property type="evidence" value="ECO:0007669"/>
    <property type="project" value="UniProtKB-KW"/>
</dbReference>
<name>A0A0W8G452_9ZZZZ</name>
<comment type="caution">
    <text evidence="2">The sequence shown here is derived from an EMBL/GenBank/DDBJ whole genome shotgun (WGS) entry which is preliminary data.</text>
</comment>